<dbReference type="EMBL" id="CADCST010000162">
    <property type="protein sequence ID" value="CAA9203071.1"/>
    <property type="molecule type" value="Genomic_DNA"/>
</dbReference>
<keyword evidence="3" id="KW-1185">Reference proteome</keyword>
<dbReference type="InterPro" id="IPR011009">
    <property type="entry name" value="Kinase-like_dom_sf"/>
</dbReference>
<dbReference type="Proteomes" id="UP000474567">
    <property type="component" value="Unassembled WGS sequence"/>
</dbReference>
<evidence type="ECO:0008006" key="4">
    <source>
        <dbReference type="Google" id="ProtNLM"/>
    </source>
</evidence>
<reference evidence="2 3" key="1">
    <citation type="submission" date="2020-02" db="EMBL/GenBank/DDBJ databases">
        <authorList>
            <person name="Criscuolo A."/>
        </authorList>
    </citation>
    <scope>NUCLEOTIDE SEQUENCE [LARGE SCALE GENOMIC DNA]</scope>
    <source>
        <strain evidence="2">CECT7796</strain>
    </source>
</reference>
<accession>A0ABN7ER36</accession>
<evidence type="ECO:0000256" key="1">
    <source>
        <dbReference type="SAM" id="Phobius"/>
    </source>
</evidence>
<keyword evidence="1" id="KW-0812">Transmembrane</keyword>
<dbReference type="Gene3D" id="3.40.50.300">
    <property type="entry name" value="P-loop containing nucleotide triphosphate hydrolases"/>
    <property type="match status" value="1"/>
</dbReference>
<sequence>MEMILKKFGYSFTLGKDSQSAAKLELLFINNPDQTMRWVWNANCKKPLFLKFYNISSMRARLFALIIETVFLLRLQKIIFHKKLFFYTKEGHPIFDCTKDWALFMGTIGLNSKAVLYANTYFYKIAATKSAQKMITTERTFLDKLKLKETKFIIPNASFINKDIVQLTDISANGKRIKTFTPAHLTALVEMSTIEKKIIHLDKWTLFNTLKIKFENSMDDRIPKNIVRKLNTIIQNCTPNKEVEICLSHGDFTQWNMYKTKNKIAIYDWELASFQKPKGYDYFHFIMQQGILIERKSWKHIYQDILKFNKNEFGNSLFDQKLNDYLKWYLIINCMSNIHIYANHPKWYKQIYWTLQVWNEALNLFISEHYNQREMIIMDLFDLLETQEYAALKYPKGYPEDLSIDSDIDLVIDKKNNKTIVNYLRNHSLVSKITANQKSFMNTIQVYTLEGSILSIDLIWQLKIKNHEILSAKQVIANNYKNNYGSKNASKIDAARFITFFYTLNKSKIPEKYLECKKVIENSSEGIDLIFQDYFNKGSRNIKNIKSFVKQKKENNNFSFLKNTFNYFVDTLKNIAHNKGFTITFSGVDGAGKSTIINLLAYKIEKQLRKPVVILRHRPSILPILSVWTKGKQKAHQEATDNLPRQGKNANIISSFFRFSYYYFDYLIGQFVIYFKYILRGYVVLYDRYYFDFINDSKRSNIVLSKKIPSFGYQFLLKPKFNFFLFADVSVILYRKKELSKTTIEQLTNDYKNLFTKLKSKSRTAVYECINNTDLDVTINHIVATIIQNKK</sequence>
<feature type="transmembrane region" description="Helical" evidence="1">
    <location>
        <begin position="661"/>
        <end position="679"/>
    </location>
</feature>
<evidence type="ECO:0000313" key="3">
    <source>
        <dbReference type="Proteomes" id="UP000474567"/>
    </source>
</evidence>
<keyword evidence="1" id="KW-0472">Membrane</keyword>
<protein>
    <recommendedName>
        <fullName evidence="4">Thymidylate kinase</fullName>
    </recommendedName>
</protein>
<proteinExistence type="predicted"/>
<comment type="caution">
    <text evidence="2">The sequence shown here is derived from an EMBL/GenBank/DDBJ whole genome shotgun (WGS) entry which is preliminary data.</text>
</comment>
<dbReference type="SUPFAM" id="SSF52540">
    <property type="entry name" value="P-loop containing nucleoside triphosphate hydrolases"/>
    <property type="match status" value="1"/>
</dbReference>
<dbReference type="InterPro" id="IPR027417">
    <property type="entry name" value="P-loop_NTPase"/>
</dbReference>
<keyword evidence="1" id="KW-1133">Transmembrane helix</keyword>
<gene>
    <name evidence="2" type="ORF">FLACOL7796_04591</name>
</gene>
<dbReference type="SUPFAM" id="SSF56112">
    <property type="entry name" value="Protein kinase-like (PK-like)"/>
    <property type="match status" value="1"/>
</dbReference>
<name>A0ABN7ER36_9FLAO</name>
<organism evidence="2 3">
    <name type="scientific">Flavobacterium collinsii</name>
    <dbReference type="NCBI Taxonomy" id="1114861"/>
    <lineage>
        <taxon>Bacteria</taxon>
        <taxon>Pseudomonadati</taxon>
        <taxon>Bacteroidota</taxon>
        <taxon>Flavobacteriia</taxon>
        <taxon>Flavobacteriales</taxon>
        <taxon>Flavobacteriaceae</taxon>
        <taxon>Flavobacterium</taxon>
    </lineage>
</organism>
<evidence type="ECO:0000313" key="2">
    <source>
        <dbReference type="EMBL" id="CAA9203071.1"/>
    </source>
</evidence>